<keyword evidence="1 4" id="KW-0812">Transmembrane</keyword>
<dbReference type="GeneID" id="100901155"/>
<dbReference type="RefSeq" id="XP_003740979.1">
    <property type="nucleotide sequence ID" value="XM_003740931.1"/>
</dbReference>
<dbReference type="PANTHER" id="PTHR22753">
    <property type="entry name" value="TRANSMEMBRANE PROTEIN 68"/>
    <property type="match status" value="1"/>
</dbReference>
<dbReference type="GO" id="GO:0016746">
    <property type="term" value="F:acyltransferase activity"/>
    <property type="evidence" value="ECO:0007669"/>
    <property type="project" value="InterPro"/>
</dbReference>
<dbReference type="AlphaFoldDB" id="A0AAJ6QR06"/>
<organism evidence="3 4">
    <name type="scientific">Galendromus occidentalis</name>
    <name type="common">western predatory mite</name>
    <dbReference type="NCBI Taxonomy" id="34638"/>
    <lineage>
        <taxon>Eukaryota</taxon>
        <taxon>Metazoa</taxon>
        <taxon>Ecdysozoa</taxon>
        <taxon>Arthropoda</taxon>
        <taxon>Chelicerata</taxon>
        <taxon>Arachnida</taxon>
        <taxon>Acari</taxon>
        <taxon>Parasitiformes</taxon>
        <taxon>Mesostigmata</taxon>
        <taxon>Gamasina</taxon>
        <taxon>Phytoseioidea</taxon>
        <taxon>Phytoseiidae</taxon>
        <taxon>Typhlodrominae</taxon>
        <taxon>Galendromus</taxon>
    </lineage>
</organism>
<feature type="transmembrane region" description="Helical" evidence="1">
    <location>
        <begin position="12"/>
        <end position="33"/>
    </location>
</feature>
<name>A0AAJ6QR06_9ACAR</name>
<evidence type="ECO:0000313" key="3">
    <source>
        <dbReference type="Proteomes" id="UP000694867"/>
    </source>
</evidence>
<feature type="domain" description="Phospholipid/glycerol acyltransferase" evidence="2">
    <location>
        <begin position="101"/>
        <end position="222"/>
    </location>
</feature>
<evidence type="ECO:0000256" key="1">
    <source>
        <dbReference type="SAM" id="Phobius"/>
    </source>
</evidence>
<reference evidence="4" key="1">
    <citation type="submission" date="2025-08" db="UniProtKB">
        <authorList>
            <consortium name="RefSeq"/>
        </authorList>
    </citation>
    <scope>IDENTIFICATION</scope>
</reference>
<dbReference type="InterPro" id="IPR002123">
    <property type="entry name" value="Plipid/glycerol_acylTrfase"/>
</dbReference>
<dbReference type="GO" id="GO:0016020">
    <property type="term" value="C:membrane"/>
    <property type="evidence" value="ECO:0007669"/>
    <property type="project" value="TreeGrafter"/>
</dbReference>
<protein>
    <submittedName>
        <fullName evidence="4">Transmembrane protein 68</fullName>
    </submittedName>
</protein>
<keyword evidence="1" id="KW-1133">Transmembrane helix</keyword>
<dbReference type="Pfam" id="PF01553">
    <property type="entry name" value="Acyltransferase"/>
    <property type="match status" value="1"/>
</dbReference>
<dbReference type="SUPFAM" id="SSF69593">
    <property type="entry name" value="Glycerol-3-phosphate (1)-acyltransferase"/>
    <property type="match status" value="1"/>
</dbReference>
<evidence type="ECO:0000259" key="2">
    <source>
        <dbReference type="Pfam" id="PF01553"/>
    </source>
</evidence>
<keyword evidence="1" id="KW-0472">Membrane</keyword>
<proteinExistence type="predicted"/>
<dbReference type="Proteomes" id="UP000694867">
    <property type="component" value="Unplaced"/>
</dbReference>
<sequence>MESSDLKMSLEAQVIAMSYVGLMLLLPVILWTISGRALLSVLAALCGTFSYIYWGTFFCGIIARAARRLDERFQSTAFRRAATWITLSMIRVYGKIVHGYEIHGKENLPKNTGGLLVYHHALIPLDVVYLSADQYFENNRILGGIISRANYAFMRSLCEILEFFTERDRLVDDLKKGHIRSLSPGGQIEATYSQNYELIWSGRVGFAKVAKECGVPVIPMFMVNSEQAMPVKTYGFRERLWRASKPIKKLIHIPLICFPVKLRIFIGEPLLCGKDETPESFAERVKAAINRLRDEHQRRPGSIPIAFLERFGYEPFRREAKKNSL</sequence>
<keyword evidence="3" id="KW-1185">Reference proteome</keyword>
<accession>A0AAJ6QR06</accession>
<feature type="transmembrane region" description="Helical" evidence="1">
    <location>
        <begin position="39"/>
        <end position="63"/>
    </location>
</feature>
<dbReference type="KEGG" id="goe:100901155"/>
<evidence type="ECO:0000313" key="4">
    <source>
        <dbReference type="RefSeq" id="XP_003740979.1"/>
    </source>
</evidence>
<gene>
    <name evidence="4" type="primary">LOC100901155</name>
</gene>
<dbReference type="PANTHER" id="PTHR22753:SF14">
    <property type="entry name" value="MONOACYLGLYCEROL_DIACYLGLYCEROL O-ACYLTRANSFERASE"/>
    <property type="match status" value="1"/>
</dbReference>